<sequence length="155" mass="18467">MNIVRDTIWELYKPGLRQIGSPEFHKPYLDAIDRENLYLRGYRIPKFNAFLGEDGQSTLEHVVRFTIQYGELTNYENFATYKLRNGESADAFIAWFKKMRNKCKVFLPKIEYVKMAQRGLDIKLRKKFQGMGFRDFYELAAKVVKYEELLMEELN</sequence>
<dbReference type="Proteomes" id="UP000467840">
    <property type="component" value="Chromosome 10"/>
</dbReference>
<dbReference type="AlphaFoldDB" id="A0A6A6N0G7"/>
<keyword evidence="2" id="KW-1185">Reference proteome</keyword>
<name>A0A6A6N0G7_HEVBR</name>
<reference evidence="1 2" key="1">
    <citation type="journal article" date="2020" name="Mol. Plant">
        <title>The Chromosome-Based Rubber Tree Genome Provides New Insights into Spurge Genome Evolution and Rubber Biosynthesis.</title>
        <authorList>
            <person name="Liu J."/>
            <person name="Shi C."/>
            <person name="Shi C.C."/>
            <person name="Li W."/>
            <person name="Zhang Q.J."/>
            <person name="Zhang Y."/>
            <person name="Li K."/>
            <person name="Lu H.F."/>
            <person name="Shi C."/>
            <person name="Zhu S.T."/>
            <person name="Xiao Z.Y."/>
            <person name="Nan H."/>
            <person name="Yue Y."/>
            <person name="Zhu X.G."/>
            <person name="Wu Y."/>
            <person name="Hong X.N."/>
            <person name="Fan G.Y."/>
            <person name="Tong Y."/>
            <person name="Zhang D."/>
            <person name="Mao C.L."/>
            <person name="Liu Y.L."/>
            <person name="Hao S.J."/>
            <person name="Liu W.Q."/>
            <person name="Lv M.Q."/>
            <person name="Zhang H.B."/>
            <person name="Liu Y."/>
            <person name="Hu-Tang G.R."/>
            <person name="Wang J.P."/>
            <person name="Wang J.H."/>
            <person name="Sun Y.H."/>
            <person name="Ni S.B."/>
            <person name="Chen W.B."/>
            <person name="Zhang X.C."/>
            <person name="Jiao Y.N."/>
            <person name="Eichler E.E."/>
            <person name="Li G.H."/>
            <person name="Liu X."/>
            <person name="Gao L.Z."/>
        </authorList>
    </citation>
    <scope>NUCLEOTIDE SEQUENCE [LARGE SCALE GENOMIC DNA]</scope>
    <source>
        <strain evidence="2">cv. GT1</strain>
        <tissue evidence="1">Leaf</tissue>
    </source>
</reference>
<dbReference type="EMBL" id="JAAGAX010000003">
    <property type="protein sequence ID" value="KAF2318178.1"/>
    <property type="molecule type" value="Genomic_DNA"/>
</dbReference>
<evidence type="ECO:0000313" key="2">
    <source>
        <dbReference type="Proteomes" id="UP000467840"/>
    </source>
</evidence>
<protein>
    <recommendedName>
        <fullName evidence="3">Retrotransposon gag domain-containing protein</fullName>
    </recommendedName>
</protein>
<evidence type="ECO:0000313" key="1">
    <source>
        <dbReference type="EMBL" id="KAF2318178.1"/>
    </source>
</evidence>
<proteinExistence type="predicted"/>
<accession>A0A6A6N0G7</accession>
<evidence type="ECO:0008006" key="3">
    <source>
        <dbReference type="Google" id="ProtNLM"/>
    </source>
</evidence>
<organism evidence="1 2">
    <name type="scientific">Hevea brasiliensis</name>
    <name type="common">Para rubber tree</name>
    <name type="synonym">Siphonia brasiliensis</name>
    <dbReference type="NCBI Taxonomy" id="3981"/>
    <lineage>
        <taxon>Eukaryota</taxon>
        <taxon>Viridiplantae</taxon>
        <taxon>Streptophyta</taxon>
        <taxon>Embryophyta</taxon>
        <taxon>Tracheophyta</taxon>
        <taxon>Spermatophyta</taxon>
        <taxon>Magnoliopsida</taxon>
        <taxon>eudicotyledons</taxon>
        <taxon>Gunneridae</taxon>
        <taxon>Pentapetalae</taxon>
        <taxon>rosids</taxon>
        <taxon>fabids</taxon>
        <taxon>Malpighiales</taxon>
        <taxon>Euphorbiaceae</taxon>
        <taxon>Crotonoideae</taxon>
        <taxon>Micrandreae</taxon>
        <taxon>Hevea</taxon>
    </lineage>
</organism>
<gene>
    <name evidence="1" type="ORF">GH714_002174</name>
</gene>
<comment type="caution">
    <text evidence="1">The sequence shown here is derived from an EMBL/GenBank/DDBJ whole genome shotgun (WGS) entry which is preliminary data.</text>
</comment>